<dbReference type="Gene3D" id="3.40.50.2020">
    <property type="match status" value="4"/>
</dbReference>
<dbReference type="SUPFAM" id="SSF53271">
    <property type="entry name" value="PRTase-like"/>
    <property type="match status" value="1"/>
</dbReference>
<dbReference type="GO" id="GO:0000287">
    <property type="term" value="F:magnesium ion binding"/>
    <property type="evidence" value="ECO:0007669"/>
    <property type="project" value="InterPro"/>
</dbReference>
<comment type="similarity">
    <text evidence="1">Belongs to the ribose-phosphate pyrophosphokinase family.</text>
</comment>
<evidence type="ECO:0000259" key="12">
    <source>
        <dbReference type="Pfam" id="PF13793"/>
    </source>
</evidence>
<evidence type="ECO:0000256" key="5">
    <source>
        <dbReference type="ARBA" id="ARBA00022727"/>
    </source>
</evidence>
<feature type="region of interest" description="Disordered" evidence="11">
    <location>
        <begin position="213"/>
        <end position="232"/>
    </location>
</feature>
<dbReference type="eggNOG" id="KOG1448">
    <property type="taxonomic scope" value="Eukaryota"/>
</dbReference>
<dbReference type="PROSITE" id="PS00114">
    <property type="entry name" value="PRPP_SYNTHASE"/>
    <property type="match status" value="1"/>
</dbReference>
<keyword evidence="6" id="KW-0547">Nucleotide-binding</keyword>
<evidence type="ECO:0000256" key="1">
    <source>
        <dbReference type="ARBA" id="ARBA00006478"/>
    </source>
</evidence>
<keyword evidence="8" id="KW-0067">ATP-binding</keyword>
<keyword evidence="7" id="KW-0418">Kinase</keyword>
<comment type="catalytic activity">
    <reaction evidence="10">
        <text>D-ribose 5-phosphate + ATP = 5-phospho-alpha-D-ribose 1-diphosphate + AMP + H(+)</text>
        <dbReference type="Rhea" id="RHEA:15609"/>
        <dbReference type="ChEBI" id="CHEBI:15378"/>
        <dbReference type="ChEBI" id="CHEBI:30616"/>
        <dbReference type="ChEBI" id="CHEBI:58017"/>
        <dbReference type="ChEBI" id="CHEBI:78346"/>
        <dbReference type="ChEBI" id="CHEBI:456215"/>
        <dbReference type="EC" id="2.7.6.1"/>
    </reaction>
</comment>
<dbReference type="GO" id="GO:0004749">
    <property type="term" value="F:ribose phosphate diphosphokinase activity"/>
    <property type="evidence" value="ECO:0007669"/>
    <property type="project" value="UniProtKB-EC"/>
</dbReference>
<evidence type="ECO:0000256" key="10">
    <source>
        <dbReference type="ARBA" id="ARBA00049535"/>
    </source>
</evidence>
<dbReference type="GO" id="GO:0005524">
    <property type="term" value="F:ATP binding"/>
    <property type="evidence" value="ECO:0007669"/>
    <property type="project" value="UniProtKB-KW"/>
</dbReference>
<dbReference type="SMART" id="SM01400">
    <property type="entry name" value="Pribosyltran_N"/>
    <property type="match status" value="1"/>
</dbReference>
<dbReference type="PANTHER" id="PTHR10210">
    <property type="entry name" value="RIBOSE-PHOSPHATE DIPHOSPHOKINASE FAMILY MEMBER"/>
    <property type="match status" value="1"/>
</dbReference>
<dbReference type="InterPro" id="IPR000836">
    <property type="entry name" value="PRTase_dom"/>
</dbReference>
<dbReference type="EMBL" id="CAGI01000169">
    <property type="protein sequence ID" value="CCF52020.1"/>
    <property type="molecule type" value="Genomic_DNA"/>
</dbReference>
<evidence type="ECO:0000256" key="11">
    <source>
        <dbReference type="SAM" id="MobiDB-lite"/>
    </source>
</evidence>
<dbReference type="GO" id="GO:0005737">
    <property type="term" value="C:cytoplasm"/>
    <property type="evidence" value="ECO:0007669"/>
    <property type="project" value="TreeGrafter"/>
</dbReference>
<dbReference type="HOGENOM" id="CLU_033546_1_2_1"/>
<dbReference type="AlphaFoldDB" id="I2FYM7"/>
<dbReference type="EC" id="2.7.6.1" evidence="2"/>
<evidence type="ECO:0000256" key="2">
    <source>
        <dbReference type="ARBA" id="ARBA00013247"/>
    </source>
</evidence>
<feature type="region of interest" description="Disordered" evidence="11">
    <location>
        <begin position="303"/>
        <end position="334"/>
    </location>
</feature>
<dbReference type="Pfam" id="PF13793">
    <property type="entry name" value="Pribosyltran_N"/>
    <property type="match status" value="1"/>
</dbReference>
<dbReference type="Pfam" id="PF14572">
    <property type="entry name" value="Pribosyl_synth"/>
    <property type="match status" value="1"/>
</dbReference>
<evidence type="ECO:0000256" key="7">
    <source>
        <dbReference type="ARBA" id="ARBA00022777"/>
    </source>
</evidence>
<dbReference type="OMA" id="DNLWTEP"/>
<dbReference type="GO" id="GO:0016301">
    <property type="term" value="F:kinase activity"/>
    <property type="evidence" value="ECO:0007669"/>
    <property type="project" value="UniProtKB-KW"/>
</dbReference>
<protein>
    <recommendedName>
        <fullName evidence="2">ribose-phosphate diphosphokinase</fullName>
        <ecNumber evidence="2">2.7.6.1</ecNumber>
    </recommendedName>
</protein>
<dbReference type="GO" id="GO:0006015">
    <property type="term" value="P:5-phosphoribose 1-diphosphate biosynthetic process"/>
    <property type="evidence" value="ECO:0007669"/>
    <property type="project" value="TreeGrafter"/>
</dbReference>
<evidence type="ECO:0000256" key="6">
    <source>
        <dbReference type="ARBA" id="ARBA00022741"/>
    </source>
</evidence>
<accession>I2FYM7</accession>
<keyword evidence="3" id="KW-0808">Transferase</keyword>
<dbReference type="InterPro" id="IPR005946">
    <property type="entry name" value="Rib-P_diPkinase"/>
</dbReference>
<evidence type="ECO:0000313" key="14">
    <source>
        <dbReference type="Proteomes" id="UP000006174"/>
    </source>
</evidence>
<dbReference type="FunFam" id="3.40.50.2020:FF:000031">
    <property type="entry name" value="Probable PRS4-ribose-phosphate pyrophosphokinase 3"/>
    <property type="match status" value="1"/>
</dbReference>
<evidence type="ECO:0000256" key="4">
    <source>
        <dbReference type="ARBA" id="ARBA00022723"/>
    </source>
</evidence>
<keyword evidence="14" id="KW-1185">Reference proteome</keyword>
<evidence type="ECO:0000313" key="13">
    <source>
        <dbReference type="EMBL" id="CCF52020.1"/>
    </source>
</evidence>
<dbReference type="InterPro" id="IPR029057">
    <property type="entry name" value="PRTase-like"/>
</dbReference>
<proteinExistence type="inferred from homology"/>
<evidence type="ECO:0000256" key="9">
    <source>
        <dbReference type="ARBA" id="ARBA00022842"/>
    </source>
</evidence>
<dbReference type="NCBIfam" id="TIGR01251">
    <property type="entry name" value="ribP_PPkin"/>
    <property type="match status" value="1"/>
</dbReference>
<dbReference type="InterPro" id="IPR029099">
    <property type="entry name" value="Pribosyltran_N"/>
</dbReference>
<dbReference type="Proteomes" id="UP000006174">
    <property type="component" value="Unassembled WGS sequence"/>
</dbReference>
<dbReference type="STRING" id="1128400.I2FYM7"/>
<dbReference type="InterPro" id="IPR000842">
    <property type="entry name" value="PRib_PP_synth_CS"/>
</dbReference>
<dbReference type="GO" id="GO:0006164">
    <property type="term" value="P:purine nucleotide biosynthetic process"/>
    <property type="evidence" value="ECO:0007669"/>
    <property type="project" value="TreeGrafter"/>
</dbReference>
<feature type="compositionally biased region" description="Acidic residues" evidence="11">
    <location>
        <begin position="322"/>
        <end position="331"/>
    </location>
</feature>
<dbReference type="GO" id="GO:0002189">
    <property type="term" value="C:ribose phosphate diphosphokinase complex"/>
    <property type="evidence" value="ECO:0007669"/>
    <property type="project" value="TreeGrafter"/>
</dbReference>
<evidence type="ECO:0000256" key="3">
    <source>
        <dbReference type="ARBA" id="ARBA00022679"/>
    </source>
</evidence>
<keyword evidence="9" id="KW-0460">Magnesium</keyword>
<organism evidence="13 14">
    <name type="scientific">Ustilago hordei</name>
    <name type="common">Barley covered smut fungus</name>
    <dbReference type="NCBI Taxonomy" id="120017"/>
    <lineage>
        <taxon>Eukaryota</taxon>
        <taxon>Fungi</taxon>
        <taxon>Dikarya</taxon>
        <taxon>Basidiomycota</taxon>
        <taxon>Ustilaginomycotina</taxon>
        <taxon>Ustilaginomycetes</taxon>
        <taxon>Ustilaginales</taxon>
        <taxon>Ustilaginaceae</taxon>
        <taxon>Ustilago</taxon>
    </lineage>
</organism>
<sequence length="454" mass="48921">MPGVNSIKLLTGNSHPELAQQVAARLGIQLTPCVVKKFADQSIDVRIGSSVRDEDVYVLQTGNSPYIDPNDSLMELLIILSACKTASARRITAVIPSFPYSRHDKKDKSRAPITAKLVANMLTVAGADHVITMDLHASQIQGFFDIPVDNLTSEPSVARWIRSKVENWRDGIIVSPDAGGAKRATALADSLGVDFALINRNRRREQHKRIRAAQKTALGLSSRSSMEDLRSGVSTPMSSSFLLDGTGLNSKSAVGQASEKLSALSVSAESQSSAQSHTSKHVYSDVANGIKCAGTGEWIMTDEQGHRVRSGRSKKDAAETSTEADDDSEDENSSRMEILVGDVKGKVAILVDDMVDTGRTLALAAKTLEAAGAAKVYAIITHGLLSGQSIELLKKLSLERLVVTNTIANKEKAESSDDKLEIMDVSAVIGETIRRSHHGESISQLFRQDAEIMF</sequence>
<evidence type="ECO:0000256" key="8">
    <source>
        <dbReference type="ARBA" id="ARBA00022840"/>
    </source>
</evidence>
<dbReference type="PANTHER" id="PTHR10210:SF46">
    <property type="entry name" value="RIBOSE-PHOSPHATE DIPHOSPHOKINASE"/>
    <property type="match status" value="1"/>
</dbReference>
<dbReference type="CDD" id="cd06223">
    <property type="entry name" value="PRTases_typeI"/>
    <property type="match status" value="1"/>
</dbReference>
<comment type="caution">
    <text evidence="13">The sequence shown here is derived from an EMBL/GenBank/DDBJ whole genome shotgun (WGS) entry which is preliminary data.</text>
</comment>
<reference evidence="13 14" key="1">
    <citation type="journal article" date="2012" name="Plant Cell">
        <title>Genome comparison of barley and maize smut fungi reveals targeted loss of RNA silencing components and species-specific presence of transposable elements.</title>
        <authorList>
            <person name="Laurie J.D."/>
            <person name="Ali S."/>
            <person name="Linning R."/>
            <person name="Mannhaupt G."/>
            <person name="Wong P."/>
            <person name="Gueldener U."/>
            <person name="Muensterkoetter M."/>
            <person name="Moore R."/>
            <person name="Kahmann R."/>
            <person name="Bakkeren G."/>
            <person name="Schirawski J."/>
        </authorList>
    </citation>
    <scope>NUCLEOTIDE SEQUENCE [LARGE SCALE GENOMIC DNA]</scope>
    <source>
        <strain evidence="14">Uh4875-4</strain>
    </source>
</reference>
<keyword evidence="4" id="KW-0479">Metal-binding</keyword>
<gene>
    <name evidence="13" type="ORF">UHOR_05145</name>
</gene>
<keyword evidence="5" id="KW-0545">Nucleotide biosynthesis</keyword>
<dbReference type="FunFam" id="3.40.50.2020:FF:000051">
    <property type="entry name" value="Ribose-phosphate pyrophosphokinase 1"/>
    <property type="match status" value="1"/>
</dbReference>
<dbReference type="GO" id="GO:0009156">
    <property type="term" value="P:ribonucleoside monophosphate biosynthetic process"/>
    <property type="evidence" value="ECO:0007669"/>
    <property type="project" value="InterPro"/>
</dbReference>
<name>I2FYM7_USTHO</name>
<feature type="domain" description="Ribose-phosphate pyrophosphokinase N-terminal" evidence="12">
    <location>
        <begin position="7"/>
        <end position="126"/>
    </location>
</feature>